<comment type="similarity">
    <text evidence="2">Belongs to the EccB family.</text>
</comment>
<protein>
    <submittedName>
        <fullName evidence="11">Type VII secretion protein EccB</fullName>
    </submittedName>
</protein>
<dbReference type="PANTHER" id="PTHR40765:SF2">
    <property type="entry name" value="ESX-2 SECRETION SYSTEM ATPASE ECCB2"/>
    <property type="match status" value="1"/>
</dbReference>
<sequence length="482" mass="48886">MQSRRDRVMAHNFTVGRLGTAMLEADPDAVDAPMRRTRTGTYVGMAIGALICIGFLVFGLIFPGGATSWRQEGRIVIDRDGGATYLYSGGVLRPVANLASAKLAVGEGAATSLVSQRSLEGETMGGPVGIAGAPDGLPEAGTQGTWRLCAVAPVGEEDAPRGRTALVVGEAPDPWVVGSGDGVLVSGPDGTPYLLWQGTRLRMDEEAGGVQALGYGTTPALPVDSAFLNTVPEGPDLVAPEVAGAGEEGRELAGSTRSVGQVFAVSAPGQEDQHYLLTRDGLAPLTLTQALLLLGDTAVSGPAYGDASPEPVPLASAEVHANLAADPATPDAAQGLPPAPPTALEVGAGVPCLRWEADGSMAMTMDAPSGIRAWPVQERPFVEPGCPTPALVGIPAGQGGVVRARPVAGTDAAPTYYVVTDAAAKYPVADTAALTALGYTEDEAVPLPTSLLRVLPTGPLLSQEAASLPLASSPRGGGTACP</sequence>
<evidence type="ECO:0000256" key="8">
    <source>
        <dbReference type="ARBA" id="ARBA00022989"/>
    </source>
</evidence>
<evidence type="ECO:0000256" key="2">
    <source>
        <dbReference type="ARBA" id="ARBA00008149"/>
    </source>
</evidence>
<keyword evidence="4 10" id="KW-0812">Transmembrane</keyword>
<dbReference type="Gene3D" id="3.30.2390.20">
    <property type="entry name" value="Type VII secretion system EccB, repeat 1 domain"/>
    <property type="match status" value="1"/>
</dbReference>
<evidence type="ECO:0000313" key="11">
    <source>
        <dbReference type="EMBL" id="QUX20806.1"/>
    </source>
</evidence>
<dbReference type="NCBIfam" id="TIGR03919">
    <property type="entry name" value="T7SS_EccB"/>
    <property type="match status" value="1"/>
</dbReference>
<evidence type="ECO:0000256" key="3">
    <source>
        <dbReference type="ARBA" id="ARBA00022475"/>
    </source>
</evidence>
<evidence type="ECO:0000256" key="7">
    <source>
        <dbReference type="ARBA" id="ARBA00022840"/>
    </source>
</evidence>
<reference evidence="11 12" key="1">
    <citation type="submission" date="2021-05" db="EMBL/GenBank/DDBJ databases">
        <title>Direct Submission.</title>
        <authorList>
            <person name="Li K."/>
            <person name="Gao J."/>
        </authorList>
    </citation>
    <scope>NUCLEOTIDE SEQUENCE [LARGE SCALE GENOMIC DNA]</scope>
    <source>
        <strain evidence="11 12">Mg02</strain>
    </source>
</reference>
<dbReference type="RefSeq" id="WP_220562003.1">
    <property type="nucleotide sequence ID" value="NZ_CP074133.1"/>
</dbReference>
<dbReference type="InterPro" id="IPR042485">
    <property type="entry name" value="T7SS_EccB_R3"/>
</dbReference>
<keyword evidence="8 10" id="KW-1133">Transmembrane helix</keyword>
<keyword evidence="12" id="KW-1185">Reference proteome</keyword>
<dbReference type="PANTHER" id="PTHR40765">
    <property type="entry name" value="ESX-2 SECRETION SYSTEM ATPASE ECCB2"/>
    <property type="match status" value="1"/>
</dbReference>
<dbReference type="InterPro" id="IPR044857">
    <property type="entry name" value="T7SS_EccB_R1"/>
</dbReference>
<dbReference type="InterPro" id="IPR007795">
    <property type="entry name" value="T7SS_EccB"/>
</dbReference>
<keyword evidence="6" id="KW-0378">Hydrolase</keyword>
<evidence type="ECO:0000256" key="10">
    <source>
        <dbReference type="SAM" id="Phobius"/>
    </source>
</evidence>
<dbReference type="EMBL" id="CP074133">
    <property type="protein sequence ID" value="QUX20806.1"/>
    <property type="molecule type" value="Genomic_DNA"/>
</dbReference>
<keyword evidence="5" id="KW-0547">Nucleotide-binding</keyword>
<gene>
    <name evidence="11" type="primary">eccB</name>
    <name evidence="11" type="ORF">KGD84_20270</name>
</gene>
<organism evidence="11 12">
    <name type="scientific">Nocardiopsis changdeensis</name>
    <dbReference type="NCBI Taxonomy" id="2831969"/>
    <lineage>
        <taxon>Bacteria</taxon>
        <taxon>Bacillati</taxon>
        <taxon>Actinomycetota</taxon>
        <taxon>Actinomycetes</taxon>
        <taxon>Streptosporangiales</taxon>
        <taxon>Nocardiopsidaceae</taxon>
        <taxon>Nocardiopsis</taxon>
    </lineage>
</organism>
<dbReference type="Proteomes" id="UP000676079">
    <property type="component" value="Chromosome"/>
</dbReference>
<accession>A0ABX8BEY3</accession>
<keyword evidence="7" id="KW-0067">ATP-binding</keyword>
<evidence type="ECO:0000256" key="5">
    <source>
        <dbReference type="ARBA" id="ARBA00022741"/>
    </source>
</evidence>
<evidence type="ECO:0000313" key="12">
    <source>
        <dbReference type="Proteomes" id="UP000676079"/>
    </source>
</evidence>
<evidence type="ECO:0000256" key="6">
    <source>
        <dbReference type="ARBA" id="ARBA00022801"/>
    </source>
</evidence>
<proteinExistence type="inferred from homology"/>
<keyword evidence="3" id="KW-1003">Cell membrane</keyword>
<keyword evidence="9 10" id="KW-0472">Membrane</keyword>
<name>A0ABX8BEY3_9ACTN</name>
<dbReference type="Pfam" id="PF05108">
    <property type="entry name" value="T7SS_ESX1_EccB"/>
    <property type="match status" value="1"/>
</dbReference>
<evidence type="ECO:0000256" key="4">
    <source>
        <dbReference type="ARBA" id="ARBA00022692"/>
    </source>
</evidence>
<feature type="transmembrane region" description="Helical" evidence="10">
    <location>
        <begin position="42"/>
        <end position="62"/>
    </location>
</feature>
<evidence type="ECO:0000256" key="9">
    <source>
        <dbReference type="ARBA" id="ARBA00023136"/>
    </source>
</evidence>
<dbReference type="Gene3D" id="2.40.50.910">
    <property type="entry name" value="Type VII secretion system EccB, repeat 3 domain"/>
    <property type="match status" value="1"/>
</dbReference>
<comment type="subcellular location">
    <subcellularLocation>
        <location evidence="1">Cell membrane</location>
        <topology evidence="1">Single-pass membrane protein</topology>
    </subcellularLocation>
</comment>
<evidence type="ECO:0000256" key="1">
    <source>
        <dbReference type="ARBA" id="ARBA00004162"/>
    </source>
</evidence>